<protein>
    <submittedName>
        <fullName evidence="2">Uncharacterized protein</fullName>
    </submittedName>
</protein>
<sequence length="111" mass="12015">MINSRRSARPLWFKNTRPANAADRGQPAKPSTRVAGHSHTPCRGGRPPTVRLVAGATARGGVALGSGASRRGGRPLVGRLLAGKGSRLLRRGDNCDDIVRMRRCTHRSYYE</sequence>
<comment type="caution">
    <text evidence="2">The sequence shown here is derived from an EMBL/GenBank/DDBJ whole genome shotgun (WGS) entry which is preliminary data.</text>
</comment>
<gene>
    <name evidence="2" type="ORF">B296_00033747</name>
</gene>
<dbReference type="Proteomes" id="UP000287651">
    <property type="component" value="Unassembled WGS sequence"/>
</dbReference>
<accession>A0A426XZX0</accession>
<organism evidence="2 3">
    <name type="scientific">Ensete ventricosum</name>
    <name type="common">Abyssinian banana</name>
    <name type="synonym">Musa ensete</name>
    <dbReference type="NCBI Taxonomy" id="4639"/>
    <lineage>
        <taxon>Eukaryota</taxon>
        <taxon>Viridiplantae</taxon>
        <taxon>Streptophyta</taxon>
        <taxon>Embryophyta</taxon>
        <taxon>Tracheophyta</taxon>
        <taxon>Spermatophyta</taxon>
        <taxon>Magnoliopsida</taxon>
        <taxon>Liliopsida</taxon>
        <taxon>Zingiberales</taxon>
        <taxon>Musaceae</taxon>
        <taxon>Ensete</taxon>
    </lineage>
</organism>
<evidence type="ECO:0000313" key="2">
    <source>
        <dbReference type="EMBL" id="RRT44861.1"/>
    </source>
</evidence>
<dbReference type="EMBL" id="AMZH03016197">
    <property type="protein sequence ID" value="RRT44861.1"/>
    <property type="molecule type" value="Genomic_DNA"/>
</dbReference>
<name>A0A426XZX0_ENSVE</name>
<proteinExistence type="predicted"/>
<evidence type="ECO:0000313" key="3">
    <source>
        <dbReference type="Proteomes" id="UP000287651"/>
    </source>
</evidence>
<reference evidence="2 3" key="1">
    <citation type="journal article" date="2014" name="Agronomy (Basel)">
        <title>A Draft Genome Sequence for Ensete ventricosum, the Drought-Tolerant Tree Against Hunger.</title>
        <authorList>
            <person name="Harrison J."/>
            <person name="Moore K.A."/>
            <person name="Paszkiewicz K."/>
            <person name="Jones T."/>
            <person name="Grant M."/>
            <person name="Ambacheew D."/>
            <person name="Muzemil S."/>
            <person name="Studholme D.J."/>
        </authorList>
    </citation>
    <scope>NUCLEOTIDE SEQUENCE [LARGE SCALE GENOMIC DNA]</scope>
</reference>
<dbReference type="AlphaFoldDB" id="A0A426XZX0"/>
<evidence type="ECO:0000256" key="1">
    <source>
        <dbReference type="SAM" id="MobiDB-lite"/>
    </source>
</evidence>
<feature type="region of interest" description="Disordered" evidence="1">
    <location>
        <begin position="1"/>
        <end position="48"/>
    </location>
</feature>